<gene>
    <name evidence="9" type="ORF">G3O08_06350</name>
</gene>
<feature type="transmembrane region" description="Helical" evidence="8">
    <location>
        <begin position="213"/>
        <end position="235"/>
    </location>
</feature>
<evidence type="ECO:0000256" key="3">
    <source>
        <dbReference type="ARBA" id="ARBA00022448"/>
    </source>
</evidence>
<evidence type="ECO:0000256" key="8">
    <source>
        <dbReference type="SAM" id="Phobius"/>
    </source>
</evidence>
<keyword evidence="10" id="KW-1185">Reference proteome</keyword>
<dbReference type="PANTHER" id="PTHR21716:SF53">
    <property type="entry name" value="PERMEASE PERM-RELATED"/>
    <property type="match status" value="1"/>
</dbReference>
<dbReference type="GO" id="GO:0055085">
    <property type="term" value="P:transmembrane transport"/>
    <property type="evidence" value="ECO:0007669"/>
    <property type="project" value="TreeGrafter"/>
</dbReference>
<keyword evidence="7 8" id="KW-0472">Membrane</keyword>
<protein>
    <submittedName>
        <fullName evidence="9">AI-2E family transporter</fullName>
    </submittedName>
</protein>
<dbReference type="AlphaFoldDB" id="A0A7K3WN89"/>
<dbReference type="RefSeq" id="WP_163284001.1">
    <property type="nucleotide sequence ID" value="NZ_JAAGVY010000008.1"/>
</dbReference>
<comment type="similarity">
    <text evidence="2">Belongs to the autoinducer-2 exporter (AI-2E) (TC 2.A.86) family.</text>
</comment>
<sequence>MTELFLSSIHGMKDLNFDSLKKLTIFLIFATLLVYIMIVGQGIIVPLTIAFFIAFFLVPLSNLLERIHFPRVLAAIVSVLVAIIVLAGLLTLLGSQVQRFASDADQMVQKFSELKDKLPDVVMSNIDDLSVEKGIKFVQSHMGEIFTSLTGFLGSFSVVIIVPIYIVLILVYRDHLKEFLFRVFDRKKAKSSHDEGQGIRKLVPRIRRVVQKYLTGVFYVMCILFVLYSIALFSLGIKHAMLFAAIAASLNIIPFVGPFIGSALPILFAFITKDSLFYPVAVLGCFVVIQAVEGNFLTPKIVGNNVSLNPFITLVALIVGGSIWGVVGMILFIPLVAILKEIFGAIDGLEPYGYLLGDPGTEDSEPKFLTKIVNKIKSKVSE</sequence>
<feature type="transmembrane region" description="Helical" evidence="8">
    <location>
        <begin position="20"/>
        <end position="37"/>
    </location>
</feature>
<comment type="caution">
    <text evidence="9">The sequence shown here is derived from an EMBL/GenBank/DDBJ whole genome shotgun (WGS) entry which is preliminary data.</text>
</comment>
<feature type="transmembrane region" description="Helical" evidence="8">
    <location>
        <begin position="241"/>
        <end position="268"/>
    </location>
</feature>
<keyword evidence="4" id="KW-1003">Cell membrane</keyword>
<dbReference type="EMBL" id="JAAGVY010000008">
    <property type="protein sequence ID" value="NEN23117.1"/>
    <property type="molecule type" value="Genomic_DNA"/>
</dbReference>
<feature type="transmembrane region" description="Helical" evidence="8">
    <location>
        <begin position="72"/>
        <end position="93"/>
    </location>
</feature>
<evidence type="ECO:0000256" key="4">
    <source>
        <dbReference type="ARBA" id="ARBA00022475"/>
    </source>
</evidence>
<feature type="transmembrane region" description="Helical" evidence="8">
    <location>
        <begin position="152"/>
        <end position="172"/>
    </location>
</feature>
<dbReference type="Proteomes" id="UP000486602">
    <property type="component" value="Unassembled WGS sequence"/>
</dbReference>
<feature type="transmembrane region" description="Helical" evidence="8">
    <location>
        <begin position="43"/>
        <end position="60"/>
    </location>
</feature>
<comment type="subcellular location">
    <subcellularLocation>
        <location evidence="1">Cell membrane</location>
        <topology evidence="1">Multi-pass membrane protein</topology>
    </subcellularLocation>
</comment>
<evidence type="ECO:0000256" key="2">
    <source>
        <dbReference type="ARBA" id="ARBA00009773"/>
    </source>
</evidence>
<name>A0A7K3WN89_9FLAO</name>
<evidence type="ECO:0000256" key="5">
    <source>
        <dbReference type="ARBA" id="ARBA00022692"/>
    </source>
</evidence>
<keyword evidence="5 8" id="KW-0812">Transmembrane</keyword>
<dbReference type="Pfam" id="PF01594">
    <property type="entry name" value="AI-2E_transport"/>
    <property type="match status" value="1"/>
</dbReference>
<keyword evidence="3" id="KW-0813">Transport</keyword>
<keyword evidence="6 8" id="KW-1133">Transmembrane helix</keyword>
<reference evidence="9 10" key="1">
    <citation type="submission" date="2020-02" db="EMBL/GenBank/DDBJ databases">
        <title>Out from the shadows clarifying the taxonomy of the family Cryomorphaceae and related taxa by utilizing the GTDB taxonomic framework.</title>
        <authorList>
            <person name="Bowman J.P."/>
        </authorList>
    </citation>
    <scope>NUCLEOTIDE SEQUENCE [LARGE SCALE GENOMIC DNA]</scope>
    <source>
        <strain evidence="9 10">QSSC 1-22</strain>
    </source>
</reference>
<dbReference type="PANTHER" id="PTHR21716">
    <property type="entry name" value="TRANSMEMBRANE PROTEIN"/>
    <property type="match status" value="1"/>
</dbReference>
<evidence type="ECO:0000256" key="7">
    <source>
        <dbReference type="ARBA" id="ARBA00023136"/>
    </source>
</evidence>
<dbReference type="GO" id="GO:0005886">
    <property type="term" value="C:plasma membrane"/>
    <property type="evidence" value="ECO:0007669"/>
    <property type="project" value="UniProtKB-SubCell"/>
</dbReference>
<evidence type="ECO:0000313" key="10">
    <source>
        <dbReference type="Proteomes" id="UP000486602"/>
    </source>
</evidence>
<evidence type="ECO:0000313" key="9">
    <source>
        <dbReference type="EMBL" id="NEN23117.1"/>
    </source>
</evidence>
<feature type="transmembrane region" description="Helical" evidence="8">
    <location>
        <begin position="275"/>
        <end position="292"/>
    </location>
</feature>
<evidence type="ECO:0000256" key="1">
    <source>
        <dbReference type="ARBA" id="ARBA00004651"/>
    </source>
</evidence>
<evidence type="ECO:0000256" key="6">
    <source>
        <dbReference type="ARBA" id="ARBA00022989"/>
    </source>
</evidence>
<accession>A0A7K3WN89</accession>
<proteinExistence type="inferred from homology"/>
<dbReference type="InterPro" id="IPR002549">
    <property type="entry name" value="AI-2E-like"/>
</dbReference>
<feature type="transmembrane region" description="Helical" evidence="8">
    <location>
        <begin position="312"/>
        <end position="339"/>
    </location>
</feature>
<organism evidence="9 10">
    <name type="scientific">Cryomorpha ignava</name>
    <dbReference type="NCBI Taxonomy" id="101383"/>
    <lineage>
        <taxon>Bacteria</taxon>
        <taxon>Pseudomonadati</taxon>
        <taxon>Bacteroidota</taxon>
        <taxon>Flavobacteriia</taxon>
        <taxon>Flavobacteriales</taxon>
        <taxon>Cryomorphaceae</taxon>
        <taxon>Cryomorpha</taxon>
    </lineage>
</organism>